<proteinExistence type="predicted"/>
<keyword evidence="3" id="KW-1185">Reference proteome</keyword>
<feature type="compositionally biased region" description="Pro residues" evidence="1">
    <location>
        <begin position="175"/>
        <end position="184"/>
    </location>
</feature>
<name>A0A4S2N5R4_9PEZI</name>
<sequence>MSLAPSDPSIHVEYFIYSMLHHTPRSGSGHHKQAHHHHSLSSACNLHQSSRVSLCEKRRAGVASAKHHHDHHSHAARKTGSKSPRHNTTFYLHALLTPFLRSPHSFLSILFLSSLQLSSLPHLSRLVLPKHASDTRNVSTLDELAQERPEPLRYRQPVKSHPSSSDAIVTVSISPPSPPPPAPPVSLTTIEEAKQHLTPVTLFYFAVCCPRFDLFPSFALQVPPFAVSVR</sequence>
<feature type="compositionally biased region" description="Basic residues" evidence="1">
    <location>
        <begin position="65"/>
        <end position="84"/>
    </location>
</feature>
<feature type="region of interest" description="Disordered" evidence="1">
    <location>
        <begin position="59"/>
        <end position="84"/>
    </location>
</feature>
<feature type="region of interest" description="Disordered" evidence="1">
    <location>
        <begin position="155"/>
        <end position="186"/>
    </location>
</feature>
<dbReference type="Proteomes" id="UP000298138">
    <property type="component" value="Unassembled WGS sequence"/>
</dbReference>
<gene>
    <name evidence="2" type="ORF">EX30DRAFT_1720</name>
</gene>
<dbReference type="EMBL" id="ML220112">
    <property type="protein sequence ID" value="TGZ84513.1"/>
    <property type="molecule type" value="Genomic_DNA"/>
</dbReference>
<evidence type="ECO:0000313" key="2">
    <source>
        <dbReference type="EMBL" id="TGZ84513.1"/>
    </source>
</evidence>
<reference evidence="2 3" key="1">
    <citation type="submission" date="2019-04" db="EMBL/GenBank/DDBJ databases">
        <title>Comparative genomics and transcriptomics to analyze fruiting body development in filamentous ascomycetes.</title>
        <authorList>
            <consortium name="DOE Joint Genome Institute"/>
            <person name="Lutkenhaus R."/>
            <person name="Traeger S."/>
            <person name="Breuer J."/>
            <person name="Kuo A."/>
            <person name="Lipzen A."/>
            <person name="Pangilinan J."/>
            <person name="Dilworth D."/>
            <person name="Sandor L."/>
            <person name="Poggeler S."/>
            <person name="Barry K."/>
            <person name="Grigoriev I.V."/>
            <person name="Nowrousian M."/>
        </authorList>
    </citation>
    <scope>NUCLEOTIDE SEQUENCE [LARGE SCALE GENOMIC DNA]</scope>
    <source>
        <strain evidence="2 3">CBS 389.68</strain>
    </source>
</reference>
<dbReference type="AlphaFoldDB" id="A0A4S2N5R4"/>
<evidence type="ECO:0000313" key="3">
    <source>
        <dbReference type="Proteomes" id="UP000298138"/>
    </source>
</evidence>
<accession>A0A4S2N5R4</accession>
<organism evidence="2 3">
    <name type="scientific">Ascodesmis nigricans</name>
    <dbReference type="NCBI Taxonomy" id="341454"/>
    <lineage>
        <taxon>Eukaryota</taxon>
        <taxon>Fungi</taxon>
        <taxon>Dikarya</taxon>
        <taxon>Ascomycota</taxon>
        <taxon>Pezizomycotina</taxon>
        <taxon>Pezizomycetes</taxon>
        <taxon>Pezizales</taxon>
        <taxon>Ascodesmidaceae</taxon>
        <taxon>Ascodesmis</taxon>
    </lineage>
</organism>
<protein>
    <submittedName>
        <fullName evidence="2">Uncharacterized protein</fullName>
    </submittedName>
</protein>
<evidence type="ECO:0000256" key="1">
    <source>
        <dbReference type="SAM" id="MobiDB-lite"/>
    </source>
</evidence>
<dbReference type="InParanoid" id="A0A4S2N5R4"/>